<dbReference type="Proteomes" id="UP001335325">
    <property type="component" value="Chromosome"/>
</dbReference>
<gene>
    <name evidence="2" type="ORF">OIE73_29290</name>
</gene>
<evidence type="ECO:0000313" key="2">
    <source>
        <dbReference type="EMBL" id="WSD09441.1"/>
    </source>
</evidence>
<dbReference type="GeneID" id="91546754"/>
<reference evidence="2 3" key="1">
    <citation type="submission" date="2022-10" db="EMBL/GenBank/DDBJ databases">
        <title>The complete genomes of actinobacterial strains from the NBC collection.</title>
        <authorList>
            <person name="Joergensen T.S."/>
            <person name="Alvarez Arevalo M."/>
            <person name="Sterndorff E.B."/>
            <person name="Faurdal D."/>
            <person name="Vuksanovic O."/>
            <person name="Mourched A.-S."/>
            <person name="Charusanti P."/>
            <person name="Shaw S."/>
            <person name="Blin K."/>
            <person name="Weber T."/>
        </authorList>
    </citation>
    <scope>NUCLEOTIDE SEQUENCE [LARGE SCALE GENOMIC DNA]</scope>
    <source>
        <strain evidence="2 3">NBC 01753</strain>
    </source>
</reference>
<protein>
    <submittedName>
        <fullName evidence="2">Uncharacterized protein</fullName>
    </submittedName>
</protein>
<keyword evidence="3" id="KW-1185">Reference proteome</keyword>
<accession>A0ABZ1GW68</accession>
<dbReference type="RefSeq" id="WP_326755204.1">
    <property type="nucleotide sequence ID" value="NZ_CP109134.1"/>
</dbReference>
<evidence type="ECO:0000256" key="1">
    <source>
        <dbReference type="SAM" id="MobiDB-lite"/>
    </source>
</evidence>
<evidence type="ECO:0000313" key="3">
    <source>
        <dbReference type="Proteomes" id="UP001335325"/>
    </source>
</evidence>
<feature type="region of interest" description="Disordered" evidence="1">
    <location>
        <begin position="1"/>
        <end position="58"/>
    </location>
</feature>
<dbReference type="EMBL" id="CP109134">
    <property type="protein sequence ID" value="WSD09441.1"/>
    <property type="molecule type" value="Genomic_DNA"/>
</dbReference>
<feature type="compositionally biased region" description="Basic and acidic residues" evidence="1">
    <location>
        <begin position="23"/>
        <end position="50"/>
    </location>
</feature>
<sequence>MRVPERSPGHPLTCGDGVFYKPSPDHEPEQHHPDDHHHDQQQHLALRAERGSAAIPDDLLAPQRDLYAAETAARNPSGADQGEVDWWEWQRRLTEAVLDHPYWRAFSGAALVKERSRLKQAAKLPPAGQ</sequence>
<proteinExistence type="predicted"/>
<name>A0ABZ1GW68_9ACTN</name>
<organism evidence="2 3">
    <name type="scientific">Streptomyces hirsutus</name>
    <dbReference type="NCBI Taxonomy" id="35620"/>
    <lineage>
        <taxon>Bacteria</taxon>
        <taxon>Bacillati</taxon>
        <taxon>Actinomycetota</taxon>
        <taxon>Actinomycetes</taxon>
        <taxon>Kitasatosporales</taxon>
        <taxon>Streptomycetaceae</taxon>
        <taxon>Streptomyces</taxon>
    </lineage>
</organism>